<dbReference type="KEGG" id="cpas:Clopa_0257"/>
<dbReference type="InterPro" id="IPR025156">
    <property type="entry name" value="RNase_M5_C"/>
</dbReference>
<dbReference type="Pfam" id="PF01751">
    <property type="entry name" value="Toprim"/>
    <property type="match status" value="1"/>
</dbReference>
<evidence type="ECO:0000256" key="8">
    <source>
        <dbReference type="ARBA" id="ARBA00022801"/>
    </source>
</evidence>
<keyword evidence="10 11" id="KW-0694">RNA-binding</keyword>
<evidence type="ECO:0000256" key="9">
    <source>
        <dbReference type="ARBA" id="ARBA00022842"/>
    </source>
</evidence>
<evidence type="ECO:0000256" key="4">
    <source>
        <dbReference type="ARBA" id="ARBA00022722"/>
    </source>
</evidence>
<dbReference type="PANTHER" id="PTHR39156">
    <property type="entry name" value="RIBONUCLEASE M5"/>
    <property type="match status" value="1"/>
</dbReference>
<dbReference type="FunFam" id="3.40.1360.10:FF:000006">
    <property type="entry name" value="Ribonuclease M5"/>
    <property type="match status" value="1"/>
</dbReference>
<dbReference type="SMART" id="SM00493">
    <property type="entry name" value="TOPRIM"/>
    <property type="match status" value="1"/>
</dbReference>
<evidence type="ECO:0000256" key="1">
    <source>
        <dbReference type="ARBA" id="ARBA00022490"/>
    </source>
</evidence>
<dbReference type="Proteomes" id="UP000013523">
    <property type="component" value="Chromosome"/>
</dbReference>
<dbReference type="GO" id="GO:0043822">
    <property type="term" value="F:ribonuclease M5 activity"/>
    <property type="evidence" value="ECO:0007669"/>
    <property type="project" value="UniProtKB-UniRule"/>
</dbReference>
<keyword evidence="1 11" id="KW-0963">Cytoplasm</keyword>
<keyword evidence="2 11" id="KW-0690">Ribosome biogenesis</keyword>
<dbReference type="EMBL" id="CP003261">
    <property type="protein sequence ID" value="AGK95322.1"/>
    <property type="molecule type" value="Genomic_DNA"/>
</dbReference>
<dbReference type="PROSITE" id="PS50880">
    <property type="entry name" value="TOPRIM"/>
    <property type="match status" value="1"/>
</dbReference>
<dbReference type="GO" id="GO:0019843">
    <property type="term" value="F:rRNA binding"/>
    <property type="evidence" value="ECO:0007669"/>
    <property type="project" value="UniProtKB-KW"/>
</dbReference>
<reference evidence="14 15" key="1">
    <citation type="submission" date="2012-01" db="EMBL/GenBank/DDBJ databases">
        <title>Complete sequence of chromosome of Clostridium pasteurianum BC1.</title>
        <authorList>
            <consortium name="US DOE Joint Genome Institute"/>
            <person name="Lucas S."/>
            <person name="Han J."/>
            <person name="Lapidus A."/>
            <person name="Cheng J.-F."/>
            <person name="Goodwin L."/>
            <person name="Pitluck S."/>
            <person name="Peters L."/>
            <person name="Mikhailova N."/>
            <person name="Teshima H."/>
            <person name="Detter J.C."/>
            <person name="Han C."/>
            <person name="Tapia R."/>
            <person name="Land M."/>
            <person name="Hauser L."/>
            <person name="Kyrpides N."/>
            <person name="Ivanova N."/>
            <person name="Pagani I."/>
            <person name="Dunn J."/>
            <person name="Taghavi S."/>
            <person name="Francis A."/>
            <person name="van der Lelie D."/>
            <person name="Woyke T."/>
        </authorList>
    </citation>
    <scope>NUCLEOTIDE SEQUENCE [LARGE SCALE GENOMIC DNA]</scope>
    <source>
        <strain evidence="14 15">BC1</strain>
    </source>
</reference>
<gene>
    <name evidence="11" type="primary">rnmV</name>
    <name evidence="14" type="ORF">Clopa_0257</name>
</gene>
<dbReference type="AlphaFoldDB" id="R4JWX7"/>
<dbReference type="InterPro" id="IPR006171">
    <property type="entry name" value="TOPRIM_dom"/>
</dbReference>
<evidence type="ECO:0000256" key="10">
    <source>
        <dbReference type="ARBA" id="ARBA00022884"/>
    </source>
</evidence>
<dbReference type="GO" id="GO:0006364">
    <property type="term" value="P:rRNA processing"/>
    <property type="evidence" value="ECO:0007669"/>
    <property type="project" value="UniProtKB-UniRule"/>
</dbReference>
<dbReference type="HAMAP" id="MF_01469">
    <property type="entry name" value="RNase_M5"/>
    <property type="match status" value="1"/>
</dbReference>
<keyword evidence="6 11" id="KW-0699">rRNA-binding</keyword>
<dbReference type="GO" id="GO:0005737">
    <property type="term" value="C:cytoplasm"/>
    <property type="evidence" value="ECO:0007669"/>
    <property type="project" value="UniProtKB-SubCell"/>
</dbReference>
<keyword evidence="15" id="KW-1185">Reference proteome</keyword>
<evidence type="ECO:0000256" key="2">
    <source>
        <dbReference type="ARBA" id="ARBA00022517"/>
    </source>
</evidence>
<protein>
    <recommendedName>
        <fullName evidence="11 12">Ribonuclease M5</fullName>
        <ecNumber evidence="11 12">3.1.26.8</ecNumber>
    </recommendedName>
    <alternativeName>
        <fullName evidence="11">RNase M5</fullName>
    </alternativeName>
    <alternativeName>
        <fullName evidence="11">Ribosomal RNA terminal maturase M5</fullName>
    </alternativeName>
</protein>
<keyword evidence="7 11" id="KW-0255">Endonuclease</keyword>
<dbReference type="CDD" id="cd01027">
    <property type="entry name" value="TOPRIM_RNase_M5_like"/>
    <property type="match status" value="1"/>
</dbReference>
<dbReference type="OrthoDB" id="9791329at2"/>
<dbReference type="eggNOG" id="COG1658">
    <property type="taxonomic scope" value="Bacteria"/>
</dbReference>
<keyword evidence="8 11" id="KW-0378">Hydrolase</keyword>
<keyword evidence="9" id="KW-0460">Magnesium</keyword>
<evidence type="ECO:0000313" key="15">
    <source>
        <dbReference type="Proteomes" id="UP000013523"/>
    </source>
</evidence>
<evidence type="ECO:0000256" key="3">
    <source>
        <dbReference type="ARBA" id="ARBA00022552"/>
    </source>
</evidence>
<comment type="function">
    <text evidence="11">Required for correct processing of both the 5' and 3' ends of 5S rRNA precursor. Cleaves both sides of a double-stranded region yielding mature 5S rRNA in one step.</text>
</comment>
<comment type="subcellular location">
    <subcellularLocation>
        <location evidence="11">Cytoplasm</location>
    </subcellularLocation>
</comment>
<evidence type="ECO:0000313" key="14">
    <source>
        <dbReference type="EMBL" id="AGK95322.1"/>
    </source>
</evidence>
<comment type="catalytic activity">
    <reaction evidence="11">
        <text>Endonucleolytic cleavage of RNA, removing 21 and 42 nucleotides, respectively, from the 5'- and 3'-termini of a 5S-rRNA precursor.</text>
        <dbReference type="EC" id="3.1.26.8"/>
    </reaction>
</comment>
<evidence type="ECO:0000256" key="12">
    <source>
        <dbReference type="NCBIfam" id="TIGR00334"/>
    </source>
</evidence>
<keyword evidence="3 11" id="KW-0698">rRNA processing</keyword>
<keyword evidence="5" id="KW-0479">Metal-binding</keyword>
<dbReference type="NCBIfam" id="TIGR00334">
    <property type="entry name" value="5S_RNA_mat_M5"/>
    <property type="match status" value="1"/>
</dbReference>
<dbReference type="Gene3D" id="3.40.1360.10">
    <property type="match status" value="1"/>
</dbReference>
<accession>R4JWX7</accession>
<dbReference type="InterPro" id="IPR034141">
    <property type="entry name" value="TOPRIM_RNase_M5-like"/>
</dbReference>
<dbReference type="STRING" id="86416.Clopa_0257"/>
<evidence type="ECO:0000256" key="7">
    <source>
        <dbReference type="ARBA" id="ARBA00022759"/>
    </source>
</evidence>
<dbReference type="PATRIC" id="fig|86416.3.peg.229"/>
<dbReference type="InterPro" id="IPR004466">
    <property type="entry name" value="RNase_M5"/>
</dbReference>
<dbReference type="HOGENOM" id="CLU_109405_0_0_9"/>
<evidence type="ECO:0000256" key="6">
    <source>
        <dbReference type="ARBA" id="ARBA00022730"/>
    </source>
</evidence>
<dbReference type="RefSeq" id="WP_015613649.1">
    <property type="nucleotide sequence ID" value="NC_021182.1"/>
</dbReference>
<dbReference type="GO" id="GO:0046872">
    <property type="term" value="F:metal ion binding"/>
    <property type="evidence" value="ECO:0007669"/>
    <property type="project" value="UniProtKB-KW"/>
</dbReference>
<proteinExistence type="inferred from homology"/>
<dbReference type="SUPFAM" id="SSF110455">
    <property type="entry name" value="Toprim domain"/>
    <property type="match status" value="1"/>
</dbReference>
<evidence type="ECO:0000256" key="11">
    <source>
        <dbReference type="HAMAP-Rule" id="MF_01469"/>
    </source>
</evidence>
<dbReference type="PANTHER" id="PTHR39156:SF1">
    <property type="entry name" value="RIBONUCLEASE M5"/>
    <property type="match status" value="1"/>
</dbReference>
<sequence>MIKEVIVVEGRDDISAIKRAVEADVIAVGGFGINKAVIDKIIDAQKRRGVIVFTDPDFAGEKIRRIITKRVKGVKHARITQKEGTKADDIGVENAEPKAIIRALKNAKCENKEKVENFNIQDMIFFKLTVDIRAKDRRDAVGRQLGIGYANSAQFLTRLNNFGISKEELVEAVRKAEKEMK</sequence>
<evidence type="ECO:0000259" key="13">
    <source>
        <dbReference type="PROSITE" id="PS50880"/>
    </source>
</evidence>
<evidence type="ECO:0000256" key="5">
    <source>
        <dbReference type="ARBA" id="ARBA00022723"/>
    </source>
</evidence>
<keyword evidence="4 11" id="KW-0540">Nuclease</keyword>
<name>R4JWX7_CLOPA</name>
<feature type="domain" description="Toprim" evidence="13">
    <location>
        <begin position="3"/>
        <end position="86"/>
    </location>
</feature>
<organism evidence="14 15">
    <name type="scientific">Clostridium pasteurianum BC1</name>
    <dbReference type="NCBI Taxonomy" id="86416"/>
    <lineage>
        <taxon>Bacteria</taxon>
        <taxon>Bacillati</taxon>
        <taxon>Bacillota</taxon>
        <taxon>Clostridia</taxon>
        <taxon>Eubacteriales</taxon>
        <taxon>Clostridiaceae</taxon>
        <taxon>Clostridium</taxon>
    </lineage>
</organism>
<comment type="similarity">
    <text evidence="11">Belongs to the ribonuclease M5 family.</text>
</comment>
<dbReference type="Pfam" id="PF13331">
    <property type="entry name" value="DUF4093"/>
    <property type="match status" value="1"/>
</dbReference>
<dbReference type="EC" id="3.1.26.8" evidence="11 12"/>